<protein>
    <submittedName>
        <fullName evidence="2">Uncharacterized protein</fullName>
    </submittedName>
</protein>
<evidence type="ECO:0000313" key="2">
    <source>
        <dbReference type="EMBL" id="SEJ68366.1"/>
    </source>
</evidence>
<dbReference type="AlphaFoldDB" id="A0A1H7ATT2"/>
<organism evidence="2 3">
    <name type="scientific">Cribrihabitans marinus</name>
    <dbReference type="NCBI Taxonomy" id="1227549"/>
    <lineage>
        <taxon>Bacteria</taxon>
        <taxon>Pseudomonadati</taxon>
        <taxon>Pseudomonadota</taxon>
        <taxon>Alphaproteobacteria</taxon>
        <taxon>Rhodobacterales</taxon>
        <taxon>Paracoccaceae</taxon>
        <taxon>Cribrihabitans</taxon>
    </lineage>
</organism>
<dbReference type="Proteomes" id="UP000199379">
    <property type="component" value="Unassembled WGS sequence"/>
</dbReference>
<evidence type="ECO:0000313" key="3">
    <source>
        <dbReference type="Proteomes" id="UP000199379"/>
    </source>
</evidence>
<keyword evidence="3" id="KW-1185">Reference proteome</keyword>
<sequence>MSIARGAAPSRFAPTHRRARRAPCGTSLFTPPRVSAYWGREYGLFTKAEWQVQVREACKDKAAFDALREQYPECSNGALMEEAVAEMYRR</sequence>
<feature type="region of interest" description="Disordered" evidence="1">
    <location>
        <begin position="1"/>
        <end position="24"/>
    </location>
</feature>
<name>A0A1H7ATT2_9RHOB</name>
<accession>A0A1H7ATT2</accession>
<reference evidence="2 3" key="1">
    <citation type="submission" date="2016-10" db="EMBL/GenBank/DDBJ databases">
        <authorList>
            <person name="de Groot N.N."/>
        </authorList>
    </citation>
    <scope>NUCLEOTIDE SEQUENCE [LARGE SCALE GENOMIC DNA]</scope>
    <source>
        <strain evidence="2 3">DSM 29340</strain>
    </source>
</reference>
<proteinExistence type="predicted"/>
<dbReference type="EMBL" id="FNYD01000006">
    <property type="protein sequence ID" value="SEJ68366.1"/>
    <property type="molecule type" value="Genomic_DNA"/>
</dbReference>
<gene>
    <name evidence="2" type="ORF">SAMN05444007_106151</name>
</gene>
<evidence type="ECO:0000256" key="1">
    <source>
        <dbReference type="SAM" id="MobiDB-lite"/>
    </source>
</evidence>